<evidence type="ECO:0000313" key="15">
    <source>
        <dbReference type="Proteomes" id="UP000527860"/>
    </source>
</evidence>
<dbReference type="PANTHER" id="PTHR11067:SF9">
    <property type="entry name" value="INOSINE TRIPHOSPHATE PYROPHOSPHATASE"/>
    <property type="match status" value="1"/>
</dbReference>
<dbReference type="InterPro" id="IPR029001">
    <property type="entry name" value="ITPase-like_fam"/>
</dbReference>
<feature type="binding site" evidence="10">
    <location>
        <position position="39"/>
    </location>
    <ligand>
        <name>Mg(2+)</name>
        <dbReference type="ChEBI" id="CHEBI:18420"/>
    </ligand>
</feature>
<protein>
    <recommendedName>
        <fullName evidence="10">dITP/XTP pyrophosphatase</fullName>
        <ecNumber evidence="10">3.6.1.66</ecNumber>
    </recommendedName>
    <alternativeName>
        <fullName evidence="10">Non-canonical purine NTP pyrophosphatase</fullName>
    </alternativeName>
    <alternativeName>
        <fullName evidence="10">Non-standard purine NTP pyrophosphatase</fullName>
    </alternativeName>
    <alternativeName>
        <fullName evidence="10">Nucleoside-triphosphate diphosphatase</fullName>
    </alternativeName>
    <alternativeName>
        <fullName evidence="10">Nucleoside-triphosphate pyrophosphatase</fullName>
        <shortName evidence="10">NTPase</shortName>
    </alternativeName>
</protein>
<dbReference type="Proteomes" id="UP000031546">
    <property type="component" value="Unassembled WGS sequence"/>
</dbReference>
<feature type="active site" description="Proton acceptor" evidence="10">
    <location>
        <position position="68"/>
    </location>
</feature>
<feature type="binding site" evidence="10">
    <location>
        <begin position="176"/>
        <end position="177"/>
    </location>
    <ligand>
        <name>substrate</name>
    </ligand>
</feature>
<feature type="binding site" evidence="10">
    <location>
        <begin position="149"/>
        <end position="152"/>
    </location>
    <ligand>
        <name>substrate</name>
    </ligand>
</feature>
<evidence type="ECO:0000256" key="8">
    <source>
        <dbReference type="ARBA" id="ARBA00051875"/>
    </source>
</evidence>
<feature type="binding site" evidence="10">
    <location>
        <position position="68"/>
    </location>
    <ligand>
        <name>Mg(2+)</name>
        <dbReference type="ChEBI" id="CHEBI:18420"/>
    </ligand>
</feature>
<reference evidence="15" key="2">
    <citation type="submission" date="2020-04" db="EMBL/GenBank/DDBJ databases">
        <title>Genome analysis and biological profiling of marine Cellulosimicrobium funkei MOSEL-ME6.</title>
        <authorList>
            <person name="Tanveer F."/>
            <person name="Xie Y."/>
            <person name="Shinwari Z.K."/>
        </authorList>
    </citation>
    <scope>NUCLEOTIDE SEQUENCE [LARGE SCALE GENOMIC DNA]</scope>
    <source>
        <strain evidence="15">MOSEL-ME25</strain>
    </source>
</reference>
<comment type="function">
    <text evidence="10">Pyrophosphatase that catalyzes the hydrolysis of nucleoside triphosphates to their monophosphate derivatives, with a high preference for the non-canonical purine nucleotides XTP (xanthosine triphosphate), dITP (deoxyinosine triphosphate) and ITP. Seems to function as a house-cleaning enzyme that removes non-canonical purine nucleotides from the nucleotide pool, thus preventing their incorporation into DNA/RNA and avoiding chromosomal lesions.</text>
</comment>
<evidence type="ECO:0000256" key="3">
    <source>
        <dbReference type="ARBA" id="ARBA00022723"/>
    </source>
</evidence>
<dbReference type="PANTHER" id="PTHR11067">
    <property type="entry name" value="INOSINE TRIPHOSPHATE PYROPHOSPHATASE/HAM1 PROTEIN"/>
    <property type="match status" value="1"/>
</dbReference>
<feature type="binding site" evidence="10">
    <location>
        <position position="171"/>
    </location>
    <ligand>
        <name>substrate</name>
    </ligand>
</feature>
<keyword evidence="7 10" id="KW-0546">Nucleotide metabolism</keyword>
<dbReference type="FunFam" id="3.90.950.10:FF:000001">
    <property type="entry name" value="dITP/XTP pyrophosphatase"/>
    <property type="match status" value="1"/>
</dbReference>
<evidence type="ECO:0000256" key="2">
    <source>
        <dbReference type="ARBA" id="ARBA00011738"/>
    </source>
</evidence>
<keyword evidence="15" id="KW-1185">Reference proteome</keyword>
<comment type="caution">
    <text evidence="12">The sequence shown here is derived from an EMBL/GenBank/DDBJ whole genome shotgun (WGS) entry which is preliminary data.</text>
</comment>
<comment type="catalytic activity">
    <reaction evidence="10">
        <text>ITP + H2O = IMP + diphosphate + H(+)</text>
        <dbReference type="Rhea" id="RHEA:29399"/>
        <dbReference type="ChEBI" id="CHEBI:15377"/>
        <dbReference type="ChEBI" id="CHEBI:15378"/>
        <dbReference type="ChEBI" id="CHEBI:33019"/>
        <dbReference type="ChEBI" id="CHEBI:58053"/>
        <dbReference type="ChEBI" id="CHEBI:61402"/>
        <dbReference type="EC" id="3.6.1.66"/>
    </reaction>
</comment>
<comment type="catalytic activity">
    <reaction evidence="8 10">
        <text>dITP + H2O = dIMP + diphosphate + H(+)</text>
        <dbReference type="Rhea" id="RHEA:28342"/>
        <dbReference type="ChEBI" id="CHEBI:15377"/>
        <dbReference type="ChEBI" id="CHEBI:15378"/>
        <dbReference type="ChEBI" id="CHEBI:33019"/>
        <dbReference type="ChEBI" id="CHEBI:61194"/>
        <dbReference type="ChEBI" id="CHEBI:61382"/>
        <dbReference type="EC" id="3.6.1.66"/>
    </reaction>
</comment>
<dbReference type="GO" id="GO:0035870">
    <property type="term" value="F:dITP diphosphatase activity"/>
    <property type="evidence" value="ECO:0007669"/>
    <property type="project" value="UniProtKB-UniRule"/>
</dbReference>
<reference evidence="13" key="3">
    <citation type="submission" date="2020-04" db="EMBL/GenBank/DDBJ databases">
        <authorList>
            <person name="Tanveer F."/>
            <person name="Xie Y."/>
            <person name="Shinwari Z.K."/>
        </authorList>
    </citation>
    <scope>NUCLEOTIDE SEQUENCE</scope>
    <source>
        <strain evidence="13">MOSEL-ME25</strain>
    </source>
</reference>
<feature type="binding site" evidence="10">
    <location>
        <begin position="8"/>
        <end position="13"/>
    </location>
    <ligand>
        <name>substrate</name>
    </ligand>
</feature>
<dbReference type="EMBL" id="JXII01000009">
    <property type="protein sequence ID" value="KIH70140.1"/>
    <property type="molecule type" value="Genomic_DNA"/>
</dbReference>
<evidence type="ECO:0000256" key="1">
    <source>
        <dbReference type="ARBA" id="ARBA00008023"/>
    </source>
</evidence>
<sequence>MVRIVVASGNEGKINDFKAIFPDDEIIGIKEMLPGFSVDETEDTFRGNAILKAEAAAEALDMPVLSDDSGLSVDALDGAPGVHSARFAGVDATDEENNSRLLSELEGVGDRTAHFTCVIALAMPGRETRTYEGKLHGEILESPQGGGGFGYDPLFRTEDGRLLGMVSAEEKGEISHRRNALDRLREDTELFDALIHFDGDDVNEDSDRK</sequence>
<gene>
    <name evidence="13" type="primary">rdgB</name>
    <name evidence="13" type="ORF">F7P68_0013095</name>
    <name evidence="12" type="ORF">SN16_11670</name>
</gene>
<dbReference type="GO" id="GO:0017111">
    <property type="term" value="F:ribonucleoside triphosphate phosphatase activity"/>
    <property type="evidence" value="ECO:0007669"/>
    <property type="project" value="InterPro"/>
</dbReference>
<dbReference type="GO" id="GO:0009117">
    <property type="term" value="P:nucleotide metabolic process"/>
    <property type="evidence" value="ECO:0007669"/>
    <property type="project" value="UniProtKB-KW"/>
</dbReference>
<keyword evidence="4 10" id="KW-0547">Nucleotide-binding</keyword>
<dbReference type="InterPro" id="IPR020922">
    <property type="entry name" value="dITP/XTP_pyrophosphatase"/>
</dbReference>
<dbReference type="GeneID" id="77846200"/>
<dbReference type="SUPFAM" id="SSF52972">
    <property type="entry name" value="ITPase-like"/>
    <property type="match status" value="1"/>
</dbReference>
<dbReference type="Proteomes" id="UP000527860">
    <property type="component" value="Unassembled WGS sequence"/>
</dbReference>
<dbReference type="GO" id="GO:0046872">
    <property type="term" value="F:metal ion binding"/>
    <property type="evidence" value="ECO:0007669"/>
    <property type="project" value="UniProtKB-KW"/>
</dbReference>
<evidence type="ECO:0000256" key="5">
    <source>
        <dbReference type="ARBA" id="ARBA00022801"/>
    </source>
</evidence>
<proteinExistence type="inferred from homology"/>
<dbReference type="OrthoDB" id="9807456at2"/>
<name>A0A0C2H8H5_9STAP</name>
<comment type="similarity">
    <text evidence="1 10 11">Belongs to the HAM1 NTPase family.</text>
</comment>
<dbReference type="Pfam" id="PF01725">
    <property type="entry name" value="Ham1p_like"/>
    <property type="match status" value="1"/>
</dbReference>
<dbReference type="GO" id="GO:0005829">
    <property type="term" value="C:cytosol"/>
    <property type="evidence" value="ECO:0007669"/>
    <property type="project" value="TreeGrafter"/>
</dbReference>
<evidence type="ECO:0000313" key="14">
    <source>
        <dbReference type="Proteomes" id="UP000031546"/>
    </source>
</evidence>
<dbReference type="GO" id="GO:0036222">
    <property type="term" value="F:XTP diphosphatase activity"/>
    <property type="evidence" value="ECO:0007669"/>
    <property type="project" value="UniProtKB-UniRule"/>
</dbReference>
<evidence type="ECO:0000256" key="9">
    <source>
        <dbReference type="ARBA" id="ARBA00052017"/>
    </source>
</evidence>
<feature type="binding site" evidence="10">
    <location>
        <position position="69"/>
    </location>
    <ligand>
        <name>substrate</name>
    </ligand>
</feature>
<evidence type="ECO:0000256" key="10">
    <source>
        <dbReference type="HAMAP-Rule" id="MF_01405"/>
    </source>
</evidence>
<reference evidence="12 14" key="1">
    <citation type="submission" date="2015-01" db="EMBL/GenBank/DDBJ databases">
        <title>Genome sequences of high lactate-tolerant strain Salinicoccus roseus W12 with industrial interest.</title>
        <authorList>
            <person name="Wang H."/>
            <person name="Yu B."/>
        </authorList>
    </citation>
    <scope>NUCLEOTIDE SEQUENCE [LARGE SCALE GENOMIC DNA]</scope>
    <source>
        <strain evidence="12 14">W12</strain>
    </source>
</reference>
<comment type="cofactor">
    <cofactor evidence="10">
        <name>Mg(2+)</name>
        <dbReference type="ChEBI" id="CHEBI:18420"/>
    </cofactor>
    <text evidence="10">Binds 1 Mg(2+) ion per subunit.</text>
</comment>
<evidence type="ECO:0000313" key="13">
    <source>
        <dbReference type="EMBL" id="MDB0581464.1"/>
    </source>
</evidence>
<evidence type="ECO:0000256" key="6">
    <source>
        <dbReference type="ARBA" id="ARBA00022842"/>
    </source>
</evidence>
<dbReference type="HAMAP" id="MF_01405">
    <property type="entry name" value="Non_canon_purine_NTPase"/>
    <property type="match status" value="1"/>
</dbReference>
<dbReference type="GO" id="GO:0009146">
    <property type="term" value="P:purine nucleoside triphosphate catabolic process"/>
    <property type="evidence" value="ECO:0007669"/>
    <property type="project" value="UniProtKB-UniRule"/>
</dbReference>
<evidence type="ECO:0000256" key="4">
    <source>
        <dbReference type="ARBA" id="ARBA00022741"/>
    </source>
</evidence>
<organism evidence="12 14">
    <name type="scientific">Salinicoccus roseus</name>
    <dbReference type="NCBI Taxonomy" id="45670"/>
    <lineage>
        <taxon>Bacteria</taxon>
        <taxon>Bacillati</taxon>
        <taxon>Bacillota</taxon>
        <taxon>Bacilli</taxon>
        <taxon>Bacillales</taxon>
        <taxon>Staphylococcaceae</taxon>
        <taxon>Salinicoccus</taxon>
    </lineage>
</organism>
<dbReference type="InterPro" id="IPR002637">
    <property type="entry name" value="RdgB/HAM1"/>
</dbReference>
<dbReference type="GO" id="GO:0036220">
    <property type="term" value="F:ITP diphosphatase activity"/>
    <property type="evidence" value="ECO:0007669"/>
    <property type="project" value="UniProtKB-UniRule"/>
</dbReference>
<accession>A0A0C2H8H5</accession>
<dbReference type="NCBIfam" id="TIGR00042">
    <property type="entry name" value="RdgB/HAM1 family non-canonical purine NTP pyrophosphatase"/>
    <property type="match status" value="1"/>
</dbReference>
<dbReference type="EC" id="3.6.1.66" evidence="10"/>
<comment type="subunit">
    <text evidence="2 10">Homodimer.</text>
</comment>
<keyword evidence="5 10" id="KW-0378">Hydrolase</keyword>
<evidence type="ECO:0000313" key="12">
    <source>
        <dbReference type="EMBL" id="KIH70140.1"/>
    </source>
</evidence>
<dbReference type="AlphaFoldDB" id="A0A0C2H8H5"/>
<evidence type="ECO:0000256" key="11">
    <source>
        <dbReference type="RuleBase" id="RU003781"/>
    </source>
</evidence>
<dbReference type="Gene3D" id="3.90.950.10">
    <property type="match status" value="1"/>
</dbReference>
<keyword evidence="3 10" id="KW-0479">Metal-binding</keyword>
<dbReference type="STRING" id="45670.SN16_11670"/>
<keyword evidence="6 10" id="KW-0460">Magnesium</keyword>
<dbReference type="GO" id="GO:0000166">
    <property type="term" value="F:nucleotide binding"/>
    <property type="evidence" value="ECO:0007669"/>
    <property type="project" value="UniProtKB-KW"/>
</dbReference>
<reference evidence="13 15" key="4">
    <citation type="submission" date="2022-12" db="EMBL/GenBank/DDBJ databases">
        <title>Genome analysis and biological profiling of marine Salinicoccus roseus MOSEL-ME25.</title>
        <authorList>
            <person name="Mirza F.T."/>
            <person name="Xie Y."/>
            <person name="Shinwari Z.K."/>
        </authorList>
    </citation>
    <scope>NUCLEOTIDE SEQUENCE [LARGE SCALE GENOMIC DNA]</scope>
    <source>
        <strain evidence="13 15">MOSEL-ME25</strain>
    </source>
</reference>
<dbReference type="RefSeq" id="WP_040106777.1">
    <property type="nucleotide sequence ID" value="NZ_JABEVU030000001.1"/>
</dbReference>
<comment type="catalytic activity">
    <reaction evidence="9 10">
        <text>XTP + H2O = XMP + diphosphate + H(+)</text>
        <dbReference type="Rhea" id="RHEA:28610"/>
        <dbReference type="ChEBI" id="CHEBI:15377"/>
        <dbReference type="ChEBI" id="CHEBI:15378"/>
        <dbReference type="ChEBI" id="CHEBI:33019"/>
        <dbReference type="ChEBI" id="CHEBI:57464"/>
        <dbReference type="ChEBI" id="CHEBI:61314"/>
        <dbReference type="EC" id="3.6.1.66"/>
    </reaction>
</comment>
<dbReference type="EMBL" id="JABEVU030000001">
    <property type="protein sequence ID" value="MDB0581464.1"/>
    <property type="molecule type" value="Genomic_DNA"/>
</dbReference>
<dbReference type="CDD" id="cd00515">
    <property type="entry name" value="HAM1"/>
    <property type="match status" value="1"/>
</dbReference>
<evidence type="ECO:0000256" key="7">
    <source>
        <dbReference type="ARBA" id="ARBA00023080"/>
    </source>
</evidence>